<feature type="transmembrane region" description="Helical" evidence="5">
    <location>
        <begin position="117"/>
        <end position="134"/>
    </location>
</feature>
<dbReference type="Proteomes" id="UP001165085">
    <property type="component" value="Unassembled WGS sequence"/>
</dbReference>
<comment type="subcellular location">
    <subcellularLocation>
        <location evidence="1">Endomembrane system</location>
        <topology evidence="1">Multi-pass membrane protein</topology>
    </subcellularLocation>
</comment>
<evidence type="ECO:0000313" key="7">
    <source>
        <dbReference type="EMBL" id="GMH99397.1"/>
    </source>
</evidence>
<keyword evidence="3 5" id="KW-1133">Transmembrane helix</keyword>
<dbReference type="OrthoDB" id="191706at2759"/>
<feature type="transmembrane region" description="Helical" evidence="5">
    <location>
        <begin position="21"/>
        <end position="43"/>
    </location>
</feature>
<accession>A0A9W7C538</accession>
<name>A0A9W7C538_9STRA</name>
<dbReference type="InterPro" id="IPR050911">
    <property type="entry name" value="DRAM/TMEM150_Autophagy_Mod"/>
</dbReference>
<reference evidence="8" key="1">
    <citation type="journal article" date="2023" name="Commun. Biol.">
        <title>Genome analysis of Parmales, the sister group of diatoms, reveals the evolutionary specialization of diatoms from phago-mixotrophs to photoautotrophs.</title>
        <authorList>
            <person name="Ban H."/>
            <person name="Sato S."/>
            <person name="Yoshikawa S."/>
            <person name="Yamada K."/>
            <person name="Nakamura Y."/>
            <person name="Ichinomiya M."/>
            <person name="Sato N."/>
            <person name="Blanc-Mathieu R."/>
            <person name="Endo H."/>
            <person name="Kuwata A."/>
            <person name="Ogata H."/>
        </authorList>
    </citation>
    <scope>NUCLEOTIDE SEQUENCE [LARGE SCALE GENOMIC DNA]</scope>
    <source>
        <strain evidence="8">NIES 3701</strain>
    </source>
</reference>
<keyword evidence="8" id="KW-1185">Reference proteome</keyword>
<dbReference type="AlphaFoldDB" id="A0A9W7C538"/>
<evidence type="ECO:0000259" key="6">
    <source>
        <dbReference type="Pfam" id="PF10277"/>
    </source>
</evidence>
<comment type="caution">
    <text evidence="7">The sequence shown here is derived from an EMBL/GenBank/DDBJ whole genome shotgun (WGS) entry which is preliminary data.</text>
</comment>
<evidence type="ECO:0000313" key="8">
    <source>
        <dbReference type="Proteomes" id="UP001165085"/>
    </source>
</evidence>
<sequence>MPSPPQNSSSSTNLDEKTWKSAPLLMLMLVLPVVTFITTYAISLSNGKQQYPYLFLSVSIESKPASCIGTFGLSLTCLLAPFLAFIRYSYVRKEIQSQLGADHDDYEKVKLWNRRNLYLAIFAGIGGHGVSSFQSTTEEGGSKALVGIHLIFATWFFFGGSSYCFVSHWLDKKLPDLGTAKERMWRKLFCYGTLAQFFTICVFFPFIVFFFGASDEMIAIMSFVEITMLGTFMSTYITFIDEFKNMSYRIMVFRTDRHYSLHETDPATNNFM</sequence>
<evidence type="ECO:0000256" key="3">
    <source>
        <dbReference type="ARBA" id="ARBA00022989"/>
    </source>
</evidence>
<dbReference type="Pfam" id="PF10277">
    <property type="entry name" value="Frag1"/>
    <property type="match status" value="1"/>
</dbReference>
<keyword evidence="2 5" id="KW-0812">Transmembrane</keyword>
<protein>
    <recommendedName>
        <fullName evidence="6">CWH43-like N-terminal domain-containing protein</fullName>
    </recommendedName>
</protein>
<feature type="transmembrane region" description="Helical" evidence="5">
    <location>
        <begin position="217"/>
        <end position="239"/>
    </location>
</feature>
<evidence type="ECO:0000256" key="4">
    <source>
        <dbReference type="ARBA" id="ARBA00023136"/>
    </source>
</evidence>
<organism evidence="7 8">
    <name type="scientific">Triparma strigata</name>
    <dbReference type="NCBI Taxonomy" id="1606541"/>
    <lineage>
        <taxon>Eukaryota</taxon>
        <taxon>Sar</taxon>
        <taxon>Stramenopiles</taxon>
        <taxon>Ochrophyta</taxon>
        <taxon>Bolidophyceae</taxon>
        <taxon>Parmales</taxon>
        <taxon>Triparmaceae</taxon>
        <taxon>Triparma</taxon>
    </lineage>
</organism>
<proteinExistence type="predicted"/>
<gene>
    <name evidence="7" type="ORF">TrST_g8954</name>
</gene>
<feature type="transmembrane region" description="Helical" evidence="5">
    <location>
        <begin position="188"/>
        <end position="211"/>
    </location>
</feature>
<evidence type="ECO:0000256" key="5">
    <source>
        <dbReference type="SAM" id="Phobius"/>
    </source>
</evidence>
<keyword evidence="4 5" id="KW-0472">Membrane</keyword>
<dbReference type="PANTHER" id="PTHR21324:SF2">
    <property type="entry name" value="EG:22E5.9 PROTEIN"/>
    <property type="match status" value="1"/>
</dbReference>
<evidence type="ECO:0000256" key="1">
    <source>
        <dbReference type="ARBA" id="ARBA00004127"/>
    </source>
</evidence>
<dbReference type="PANTHER" id="PTHR21324">
    <property type="entry name" value="FASTING-INDUCIBLE INTEGRAL MEMBRANE PROTEIN TM6P1-RELATED"/>
    <property type="match status" value="1"/>
</dbReference>
<evidence type="ECO:0000256" key="2">
    <source>
        <dbReference type="ARBA" id="ARBA00022692"/>
    </source>
</evidence>
<dbReference type="EMBL" id="BRXY01000545">
    <property type="protein sequence ID" value="GMH99397.1"/>
    <property type="molecule type" value="Genomic_DNA"/>
</dbReference>
<feature type="domain" description="CWH43-like N-terminal" evidence="6">
    <location>
        <begin position="24"/>
        <end position="245"/>
    </location>
</feature>
<feature type="transmembrane region" description="Helical" evidence="5">
    <location>
        <begin position="146"/>
        <end position="167"/>
    </location>
</feature>
<dbReference type="InterPro" id="IPR019402">
    <property type="entry name" value="CWH43_N"/>
</dbReference>
<dbReference type="GO" id="GO:0012505">
    <property type="term" value="C:endomembrane system"/>
    <property type="evidence" value="ECO:0007669"/>
    <property type="project" value="UniProtKB-SubCell"/>
</dbReference>
<feature type="transmembrane region" description="Helical" evidence="5">
    <location>
        <begin position="63"/>
        <end position="86"/>
    </location>
</feature>